<evidence type="ECO:0000256" key="4">
    <source>
        <dbReference type="ARBA" id="ARBA00022801"/>
    </source>
</evidence>
<dbReference type="InterPro" id="IPR019165">
    <property type="entry name" value="Peptidase_M76_ATP23"/>
</dbReference>
<evidence type="ECO:0000313" key="7">
    <source>
        <dbReference type="EMBL" id="KAG5188087.1"/>
    </source>
</evidence>
<dbReference type="GO" id="GO:0034982">
    <property type="term" value="P:mitochondrial protein processing"/>
    <property type="evidence" value="ECO:0007669"/>
    <property type="project" value="TreeGrafter"/>
</dbReference>
<comment type="caution">
    <text evidence="7">The sequence shown here is derived from an EMBL/GenBank/DDBJ whole genome shotgun (WGS) entry which is preliminary data.</text>
</comment>
<evidence type="ECO:0000256" key="1">
    <source>
        <dbReference type="ARBA" id="ARBA00009915"/>
    </source>
</evidence>
<dbReference type="GO" id="GO:0046872">
    <property type="term" value="F:metal ion binding"/>
    <property type="evidence" value="ECO:0007669"/>
    <property type="project" value="UniProtKB-KW"/>
</dbReference>
<keyword evidence="2 6" id="KW-0645">Protease</keyword>
<feature type="non-terminal residue" evidence="7">
    <location>
        <position position="1"/>
    </location>
</feature>
<evidence type="ECO:0000256" key="2">
    <source>
        <dbReference type="ARBA" id="ARBA00022670"/>
    </source>
</evidence>
<evidence type="ECO:0000256" key="6">
    <source>
        <dbReference type="RuleBase" id="RU364057"/>
    </source>
</evidence>
<evidence type="ECO:0000256" key="3">
    <source>
        <dbReference type="ARBA" id="ARBA00022723"/>
    </source>
</evidence>
<keyword evidence="5 6" id="KW-0482">Metalloprotease</keyword>
<evidence type="ECO:0000313" key="8">
    <source>
        <dbReference type="Proteomes" id="UP000664859"/>
    </source>
</evidence>
<dbReference type="OrthoDB" id="285308at2759"/>
<dbReference type="GO" id="GO:0005739">
    <property type="term" value="C:mitochondrion"/>
    <property type="evidence" value="ECO:0007669"/>
    <property type="project" value="GOC"/>
</dbReference>
<dbReference type="EC" id="3.4.24.-" evidence="6"/>
<proteinExistence type="inferred from homology"/>
<keyword evidence="8" id="KW-1185">Reference proteome</keyword>
<keyword evidence="3 6" id="KW-0479">Metal-binding</keyword>
<keyword evidence="4 6" id="KW-0378">Hydrolase</keyword>
<gene>
    <name evidence="7" type="ORF">JKP88DRAFT_29216</name>
</gene>
<dbReference type="AlphaFoldDB" id="A0A835Z5N3"/>
<dbReference type="Pfam" id="PF09768">
    <property type="entry name" value="Peptidase_M76"/>
    <property type="match status" value="1"/>
</dbReference>
<dbReference type="Proteomes" id="UP000664859">
    <property type="component" value="Unassembled WGS sequence"/>
</dbReference>
<protein>
    <recommendedName>
        <fullName evidence="6">Mitochondrial inner membrane protease ATP23</fullName>
        <ecNumber evidence="6">3.4.24.-</ecNumber>
    </recommendedName>
</protein>
<evidence type="ECO:0000256" key="5">
    <source>
        <dbReference type="ARBA" id="ARBA00023049"/>
    </source>
</evidence>
<dbReference type="EMBL" id="JAFCMP010000078">
    <property type="protein sequence ID" value="KAG5188087.1"/>
    <property type="molecule type" value="Genomic_DNA"/>
</dbReference>
<dbReference type="GO" id="GO:0033615">
    <property type="term" value="P:mitochondrial proton-transporting ATP synthase complex assembly"/>
    <property type="evidence" value="ECO:0007669"/>
    <property type="project" value="TreeGrafter"/>
</dbReference>
<name>A0A835Z5N3_9STRA</name>
<dbReference type="PANTHER" id="PTHR21711">
    <property type="entry name" value="MITOCHONDRIAL INNER MEMBRANE PROTEASE"/>
    <property type="match status" value="1"/>
</dbReference>
<dbReference type="PANTHER" id="PTHR21711:SF0">
    <property type="entry name" value="MITOCHONDRIAL INNER MEMBRANE PROTEASE ATP23 HOMOLOG"/>
    <property type="match status" value="1"/>
</dbReference>
<sequence length="196" mass="21882">EKLAKALLEQHNRCLAAKDKALRYSPRVTFLKAAIEKMGCKLPDESIECRRCDESMTGGFTLNAEAGASQQGGKPQPTIILCEEVQIMRQQRVVDSTLAHELVHAFDACRVKADFTNCLHHACTEIRASNLSGECAWKMEWDRGNVAITRQQEKCVKRRAALSLAANPSCKGQEQQFIDAAWPFCSRDDEPFDANP</sequence>
<organism evidence="7 8">
    <name type="scientific">Tribonema minus</name>
    <dbReference type="NCBI Taxonomy" id="303371"/>
    <lineage>
        <taxon>Eukaryota</taxon>
        <taxon>Sar</taxon>
        <taxon>Stramenopiles</taxon>
        <taxon>Ochrophyta</taxon>
        <taxon>PX clade</taxon>
        <taxon>Xanthophyceae</taxon>
        <taxon>Tribonematales</taxon>
        <taxon>Tribonemataceae</taxon>
        <taxon>Tribonema</taxon>
    </lineage>
</organism>
<reference evidence="7" key="1">
    <citation type="submission" date="2021-02" db="EMBL/GenBank/DDBJ databases">
        <title>First Annotated Genome of the Yellow-green Alga Tribonema minus.</title>
        <authorList>
            <person name="Mahan K.M."/>
        </authorList>
    </citation>
    <scope>NUCLEOTIDE SEQUENCE</scope>
    <source>
        <strain evidence="7">UTEX B ZZ1240</strain>
    </source>
</reference>
<comment type="similarity">
    <text evidence="1 6">Belongs to the peptidase M76 family.</text>
</comment>
<dbReference type="GO" id="GO:0004222">
    <property type="term" value="F:metalloendopeptidase activity"/>
    <property type="evidence" value="ECO:0007669"/>
    <property type="project" value="InterPro"/>
</dbReference>
<accession>A0A835Z5N3</accession>